<dbReference type="SUPFAM" id="SSF50911">
    <property type="entry name" value="Mannose 6-phosphate receptor domain"/>
    <property type="match status" value="1"/>
</dbReference>
<dbReference type="PANTHER" id="PTHR12630">
    <property type="entry name" value="N-LINKED OLIGOSACCHARIDE PROCESSING"/>
    <property type="match status" value="1"/>
</dbReference>
<dbReference type="GO" id="GO:0006491">
    <property type="term" value="P:N-glycan processing"/>
    <property type="evidence" value="ECO:0007669"/>
    <property type="project" value="TreeGrafter"/>
</dbReference>
<accession>A0A183HDF4</accession>
<feature type="domain" description="MRH" evidence="3">
    <location>
        <begin position="1"/>
        <end position="90"/>
    </location>
</feature>
<dbReference type="PANTHER" id="PTHR12630:SF1">
    <property type="entry name" value="GLUCOSIDASE 2 SUBUNIT BETA"/>
    <property type="match status" value="1"/>
</dbReference>
<keyword evidence="2" id="KW-1015">Disulfide bond</keyword>
<dbReference type="STRING" id="387005.A0A183HDF4"/>
<evidence type="ECO:0000256" key="2">
    <source>
        <dbReference type="ARBA" id="ARBA00023157"/>
    </source>
</evidence>
<keyword evidence="1" id="KW-0732">Signal</keyword>
<protein>
    <submittedName>
        <fullName evidence="4">PRKCSH_1 domain-containing protein</fullName>
    </submittedName>
</protein>
<dbReference type="Gene3D" id="2.70.130.10">
    <property type="entry name" value="Mannose-6-phosphate receptor binding domain"/>
    <property type="match status" value="1"/>
</dbReference>
<evidence type="ECO:0000256" key="1">
    <source>
        <dbReference type="ARBA" id="ARBA00022729"/>
    </source>
</evidence>
<dbReference type="InterPro" id="IPR009011">
    <property type="entry name" value="Man6P_isomerase_rcpt-bd_dom_sf"/>
</dbReference>
<proteinExistence type="predicted"/>
<organism evidence="4">
    <name type="scientific">Onchocerca flexuosa</name>
    <dbReference type="NCBI Taxonomy" id="387005"/>
    <lineage>
        <taxon>Eukaryota</taxon>
        <taxon>Metazoa</taxon>
        <taxon>Ecdysozoa</taxon>
        <taxon>Nematoda</taxon>
        <taxon>Chromadorea</taxon>
        <taxon>Rhabditida</taxon>
        <taxon>Spirurina</taxon>
        <taxon>Spiruromorpha</taxon>
        <taxon>Filarioidea</taxon>
        <taxon>Onchocercidae</taxon>
        <taxon>Onchocerca</taxon>
    </lineage>
</organism>
<sequence>EAFFISCEYIHRTIPNFRINFLLKWSGWIGTEPNKYALQSYEHGTPCWNGPDRSTKVVIECGEETQLVEVSEPSKCEYLFILRSPAACPDPATITDQHEEL</sequence>
<dbReference type="WBParaSite" id="OFLC_0000551501-mRNA-1">
    <property type="protein sequence ID" value="OFLC_0000551501-mRNA-1"/>
    <property type="gene ID" value="OFLC_0000551501"/>
</dbReference>
<reference evidence="4" key="1">
    <citation type="submission" date="2016-06" db="UniProtKB">
        <authorList>
            <consortium name="WormBaseParasite"/>
        </authorList>
    </citation>
    <scope>IDENTIFICATION</scope>
</reference>
<dbReference type="InterPro" id="IPR036607">
    <property type="entry name" value="PRKCSH"/>
</dbReference>
<dbReference type="Pfam" id="PF13015">
    <property type="entry name" value="PRKCSH_1"/>
    <property type="match status" value="1"/>
</dbReference>
<dbReference type="InterPro" id="IPR044865">
    <property type="entry name" value="MRH_dom"/>
</dbReference>
<evidence type="ECO:0000313" key="4">
    <source>
        <dbReference type="WBParaSite" id="OFLC_0000551501-mRNA-1"/>
    </source>
</evidence>
<dbReference type="InterPro" id="IPR039794">
    <property type="entry name" value="Gtb1-like"/>
</dbReference>
<dbReference type="PROSITE" id="PS51914">
    <property type="entry name" value="MRH"/>
    <property type="match status" value="1"/>
</dbReference>
<evidence type="ECO:0000259" key="3">
    <source>
        <dbReference type="PROSITE" id="PS51914"/>
    </source>
</evidence>
<dbReference type="AlphaFoldDB" id="A0A183HDF4"/>
<name>A0A183HDF4_9BILA</name>
<dbReference type="GO" id="GO:0017177">
    <property type="term" value="C:glucosidase II complex"/>
    <property type="evidence" value="ECO:0007669"/>
    <property type="project" value="TreeGrafter"/>
</dbReference>